<feature type="transmembrane region" description="Helical" evidence="8">
    <location>
        <begin position="329"/>
        <end position="352"/>
    </location>
</feature>
<feature type="transmembrane region" description="Helical" evidence="8">
    <location>
        <begin position="372"/>
        <end position="397"/>
    </location>
</feature>
<name>A0A9P4J200_9PEZI</name>
<dbReference type="InterPro" id="IPR036259">
    <property type="entry name" value="MFS_trans_sf"/>
</dbReference>
<evidence type="ECO:0000313" key="11">
    <source>
        <dbReference type="Proteomes" id="UP000799439"/>
    </source>
</evidence>
<evidence type="ECO:0000256" key="5">
    <source>
        <dbReference type="ARBA" id="ARBA00022989"/>
    </source>
</evidence>
<dbReference type="GO" id="GO:0005351">
    <property type="term" value="F:carbohydrate:proton symporter activity"/>
    <property type="evidence" value="ECO:0007669"/>
    <property type="project" value="TreeGrafter"/>
</dbReference>
<evidence type="ECO:0000256" key="4">
    <source>
        <dbReference type="ARBA" id="ARBA00022692"/>
    </source>
</evidence>
<dbReference type="PANTHER" id="PTHR48022">
    <property type="entry name" value="PLASTIDIC GLUCOSE TRANSPORTER 4"/>
    <property type="match status" value="1"/>
</dbReference>
<sequence length="533" mass="58345">MHLFARVPKVYNPWFVAVVATLGGALFGFDISSMSAIITSDQYLTYFNKPKGVQQGGINSALAAGSVIGSIMAGPVSNKFGRRDAIVFAVLWWLVGTAVQTGTNGVGSLIAGRVLNGVCVGITSSQVPVYLAEIARKEKRGQLVIVQQLAIEWGILIMFFIGYGCTFISGPSASFRTAWGIQFVPATLLLIGLPFLPESPRWLAKVDRVDEAIDVLAKIQAGGDRKDPLVVAEWEEITETLAAERQAAPGWRKFVYNGMWKRTIAGFTVQMWQQNSGANVMTYYVVYIFEMAGLTGNVNLVASGVQYALFIIFTTVMFFYVDKIGRRPLLIYGALAMGACHFIVGGLLSTGAKVSEVDNDPNITIQLFGPKANTVIAFCYLLIIIYALTLAPVAWIYAAEIWSLETRAVGMSISATGNWLFNFALGLYIPPGFINIRYGMFIVFGLMCILAAIQFYFTYPETAGKSLEEIELMFAHGGPKAWKTKRGHSRLDTLVDQAREKHLTVEEITAERLGSLPGANNSTKHTEENVEKV</sequence>
<organism evidence="10 11">
    <name type="scientific">Myriangium duriaei CBS 260.36</name>
    <dbReference type="NCBI Taxonomy" id="1168546"/>
    <lineage>
        <taxon>Eukaryota</taxon>
        <taxon>Fungi</taxon>
        <taxon>Dikarya</taxon>
        <taxon>Ascomycota</taxon>
        <taxon>Pezizomycotina</taxon>
        <taxon>Dothideomycetes</taxon>
        <taxon>Dothideomycetidae</taxon>
        <taxon>Myriangiales</taxon>
        <taxon>Myriangiaceae</taxon>
        <taxon>Myriangium</taxon>
    </lineage>
</organism>
<dbReference type="Gene3D" id="1.20.1250.20">
    <property type="entry name" value="MFS general substrate transporter like domains"/>
    <property type="match status" value="1"/>
</dbReference>
<gene>
    <name evidence="10" type="ORF">K461DRAFT_307583</name>
</gene>
<reference evidence="10" key="1">
    <citation type="journal article" date="2020" name="Stud. Mycol.">
        <title>101 Dothideomycetes genomes: a test case for predicting lifestyles and emergence of pathogens.</title>
        <authorList>
            <person name="Haridas S."/>
            <person name="Albert R."/>
            <person name="Binder M."/>
            <person name="Bloem J."/>
            <person name="Labutti K."/>
            <person name="Salamov A."/>
            <person name="Andreopoulos B."/>
            <person name="Baker S."/>
            <person name="Barry K."/>
            <person name="Bills G."/>
            <person name="Bluhm B."/>
            <person name="Cannon C."/>
            <person name="Castanera R."/>
            <person name="Culley D."/>
            <person name="Daum C."/>
            <person name="Ezra D."/>
            <person name="Gonzalez J."/>
            <person name="Henrissat B."/>
            <person name="Kuo A."/>
            <person name="Liang C."/>
            <person name="Lipzen A."/>
            <person name="Lutzoni F."/>
            <person name="Magnuson J."/>
            <person name="Mondo S."/>
            <person name="Nolan M."/>
            <person name="Ohm R."/>
            <person name="Pangilinan J."/>
            <person name="Park H.-J."/>
            <person name="Ramirez L."/>
            <person name="Alfaro M."/>
            <person name="Sun H."/>
            <person name="Tritt A."/>
            <person name="Yoshinaga Y."/>
            <person name="Zwiers L.-H."/>
            <person name="Turgeon B."/>
            <person name="Goodwin S."/>
            <person name="Spatafora J."/>
            <person name="Crous P."/>
            <person name="Grigoriev I."/>
        </authorList>
    </citation>
    <scope>NUCLEOTIDE SEQUENCE</scope>
    <source>
        <strain evidence="10">CBS 260.36</strain>
    </source>
</reference>
<keyword evidence="5 8" id="KW-1133">Transmembrane helix</keyword>
<comment type="caution">
    <text evidence="10">The sequence shown here is derived from an EMBL/GenBank/DDBJ whole genome shotgun (WGS) entry which is preliminary data.</text>
</comment>
<dbReference type="PROSITE" id="PS00216">
    <property type="entry name" value="SUGAR_TRANSPORT_1"/>
    <property type="match status" value="1"/>
</dbReference>
<dbReference type="OrthoDB" id="4142200at2759"/>
<feature type="transmembrane region" description="Helical" evidence="8">
    <location>
        <begin position="436"/>
        <end position="457"/>
    </location>
</feature>
<dbReference type="InterPro" id="IPR005828">
    <property type="entry name" value="MFS_sugar_transport-like"/>
</dbReference>
<dbReference type="SUPFAM" id="SSF103473">
    <property type="entry name" value="MFS general substrate transporter"/>
    <property type="match status" value="1"/>
</dbReference>
<feature type="transmembrane region" description="Helical" evidence="8">
    <location>
        <begin position="409"/>
        <end position="430"/>
    </location>
</feature>
<dbReference type="FunFam" id="1.20.1250.20:FF:000026">
    <property type="entry name" value="MFS quinate transporter QutD"/>
    <property type="match status" value="1"/>
</dbReference>
<dbReference type="InterPro" id="IPR003663">
    <property type="entry name" value="Sugar/inositol_transpt"/>
</dbReference>
<dbReference type="GO" id="GO:0016020">
    <property type="term" value="C:membrane"/>
    <property type="evidence" value="ECO:0007669"/>
    <property type="project" value="UniProtKB-SubCell"/>
</dbReference>
<dbReference type="PROSITE" id="PS50850">
    <property type="entry name" value="MFS"/>
    <property type="match status" value="1"/>
</dbReference>
<evidence type="ECO:0000256" key="6">
    <source>
        <dbReference type="ARBA" id="ARBA00023136"/>
    </source>
</evidence>
<dbReference type="PANTHER" id="PTHR48022:SF47">
    <property type="entry name" value="MAJOR FACILITATOR SUPERFAMILY (MFS) PROFILE DOMAIN-CONTAINING PROTEIN"/>
    <property type="match status" value="1"/>
</dbReference>
<feature type="transmembrane region" description="Helical" evidence="8">
    <location>
        <begin position="280"/>
        <end position="298"/>
    </location>
</feature>
<feature type="transmembrane region" description="Helical" evidence="8">
    <location>
        <begin position="12"/>
        <end position="38"/>
    </location>
</feature>
<feature type="transmembrane region" description="Helical" evidence="8">
    <location>
        <begin position="58"/>
        <end position="78"/>
    </location>
</feature>
<evidence type="ECO:0000256" key="8">
    <source>
        <dbReference type="SAM" id="Phobius"/>
    </source>
</evidence>
<comment type="subcellular location">
    <subcellularLocation>
        <location evidence="1">Membrane</location>
        <topology evidence="1">Multi-pass membrane protein</topology>
    </subcellularLocation>
</comment>
<evidence type="ECO:0000313" key="10">
    <source>
        <dbReference type="EMBL" id="KAF2150933.1"/>
    </source>
</evidence>
<evidence type="ECO:0000256" key="7">
    <source>
        <dbReference type="RuleBase" id="RU003346"/>
    </source>
</evidence>
<dbReference type="InterPro" id="IPR020846">
    <property type="entry name" value="MFS_dom"/>
</dbReference>
<evidence type="ECO:0000256" key="1">
    <source>
        <dbReference type="ARBA" id="ARBA00004141"/>
    </source>
</evidence>
<comment type="similarity">
    <text evidence="2 7">Belongs to the major facilitator superfamily. Sugar transporter (TC 2.A.1.1) family.</text>
</comment>
<feature type="transmembrane region" description="Helical" evidence="8">
    <location>
        <begin position="153"/>
        <end position="173"/>
    </location>
</feature>
<dbReference type="InterPro" id="IPR005829">
    <property type="entry name" value="Sugar_transporter_CS"/>
</dbReference>
<keyword evidence="3 7" id="KW-0813">Transport</keyword>
<dbReference type="EMBL" id="ML996088">
    <property type="protein sequence ID" value="KAF2150933.1"/>
    <property type="molecule type" value="Genomic_DNA"/>
</dbReference>
<dbReference type="PROSITE" id="PS00217">
    <property type="entry name" value="SUGAR_TRANSPORT_2"/>
    <property type="match status" value="1"/>
</dbReference>
<evidence type="ECO:0000256" key="3">
    <source>
        <dbReference type="ARBA" id="ARBA00022448"/>
    </source>
</evidence>
<dbReference type="Proteomes" id="UP000799439">
    <property type="component" value="Unassembled WGS sequence"/>
</dbReference>
<proteinExistence type="inferred from homology"/>
<dbReference type="CDD" id="cd17356">
    <property type="entry name" value="MFS_HXT"/>
    <property type="match status" value="1"/>
</dbReference>
<feature type="transmembrane region" description="Helical" evidence="8">
    <location>
        <begin position="85"/>
        <end position="102"/>
    </location>
</feature>
<dbReference type="InterPro" id="IPR050360">
    <property type="entry name" value="MFS_Sugar_Transporters"/>
</dbReference>
<feature type="transmembrane region" description="Helical" evidence="8">
    <location>
        <begin position="179"/>
        <end position="196"/>
    </location>
</feature>
<dbReference type="NCBIfam" id="TIGR00879">
    <property type="entry name" value="SP"/>
    <property type="match status" value="1"/>
</dbReference>
<dbReference type="AlphaFoldDB" id="A0A9P4J200"/>
<dbReference type="Pfam" id="PF00083">
    <property type="entry name" value="Sugar_tr"/>
    <property type="match status" value="1"/>
</dbReference>
<feature type="domain" description="Major facilitator superfamily (MFS) profile" evidence="9">
    <location>
        <begin position="16"/>
        <end position="463"/>
    </location>
</feature>
<dbReference type="PRINTS" id="PR00171">
    <property type="entry name" value="SUGRTRNSPORT"/>
</dbReference>
<keyword evidence="11" id="KW-1185">Reference proteome</keyword>
<accession>A0A9P4J200</accession>
<evidence type="ECO:0000259" key="9">
    <source>
        <dbReference type="PROSITE" id="PS50850"/>
    </source>
</evidence>
<evidence type="ECO:0000256" key="2">
    <source>
        <dbReference type="ARBA" id="ARBA00010992"/>
    </source>
</evidence>
<feature type="transmembrane region" description="Helical" evidence="8">
    <location>
        <begin position="304"/>
        <end position="322"/>
    </location>
</feature>
<protein>
    <submittedName>
        <fullName evidence="10">MFS transporter</fullName>
    </submittedName>
</protein>
<keyword evidence="4 8" id="KW-0812">Transmembrane</keyword>
<keyword evidence="6 8" id="KW-0472">Membrane</keyword>